<feature type="binding site" evidence="12">
    <location>
        <position position="196"/>
    </location>
    <ligand>
        <name>pyridoxal 5'-phosphate</name>
        <dbReference type="ChEBI" id="CHEBI:597326"/>
    </ligand>
</feature>
<comment type="subcellular location">
    <subcellularLocation>
        <location evidence="12">Cytoplasm</location>
    </subcellularLocation>
</comment>
<feature type="binding site" evidence="12">
    <location>
        <begin position="238"/>
        <end position="239"/>
    </location>
    <ligand>
        <name>pyridoxal 5'-phosphate</name>
        <dbReference type="ChEBI" id="CHEBI:597326"/>
    </ligand>
</feature>
<keyword evidence="8 12" id="KW-0664">Pyridoxine biosynthesis</keyword>
<dbReference type="GO" id="GO:0005737">
    <property type="term" value="C:cytoplasm"/>
    <property type="evidence" value="ECO:0007669"/>
    <property type="project" value="UniProtKB-SubCell"/>
</dbReference>
<dbReference type="RefSeq" id="WP_145261147.1">
    <property type="nucleotide sequence ID" value="NZ_CP036316.1"/>
</dbReference>
<dbReference type="KEGG" id="chya:V22_14230"/>
<evidence type="ECO:0000256" key="1">
    <source>
        <dbReference type="ARBA" id="ARBA00004915"/>
    </source>
</evidence>
<comment type="subunit">
    <text evidence="12">Homodimer.</text>
</comment>
<dbReference type="PANTHER" id="PTHR43247:SF1">
    <property type="entry name" value="PHOSPHOSERINE AMINOTRANSFERASE"/>
    <property type="match status" value="1"/>
</dbReference>
<dbReference type="OrthoDB" id="9809412at2"/>
<dbReference type="PANTHER" id="PTHR43247">
    <property type="entry name" value="PHOSPHOSERINE AMINOTRANSFERASE"/>
    <property type="match status" value="1"/>
</dbReference>
<dbReference type="Gene3D" id="3.40.640.10">
    <property type="entry name" value="Type I PLP-dependent aspartate aminotransferase-like (Major domain)"/>
    <property type="match status" value="1"/>
</dbReference>
<comment type="cofactor">
    <cofactor evidence="12">
        <name>pyridoxal 5'-phosphate</name>
        <dbReference type="ChEBI" id="CHEBI:597326"/>
    </cofactor>
    <text evidence="12">Binds 1 pyridoxal phosphate per subunit.</text>
</comment>
<feature type="binding site" evidence="12">
    <location>
        <position position="173"/>
    </location>
    <ligand>
        <name>pyridoxal 5'-phosphate</name>
        <dbReference type="ChEBI" id="CHEBI:597326"/>
    </ligand>
</feature>
<name>A0A517T745_9PLAN</name>
<comment type="caution">
    <text evidence="12">Lacks conserved residue(s) required for the propagation of feature annotation.</text>
</comment>
<dbReference type="GO" id="GO:0030170">
    <property type="term" value="F:pyridoxal phosphate binding"/>
    <property type="evidence" value="ECO:0007669"/>
    <property type="project" value="UniProtKB-UniRule"/>
</dbReference>
<evidence type="ECO:0000256" key="2">
    <source>
        <dbReference type="ARBA" id="ARBA00005099"/>
    </source>
</evidence>
<evidence type="ECO:0000256" key="5">
    <source>
        <dbReference type="ARBA" id="ARBA00022605"/>
    </source>
</evidence>
<dbReference type="InterPro" id="IPR000192">
    <property type="entry name" value="Aminotrans_V_dom"/>
</dbReference>
<feature type="binding site" evidence="12">
    <location>
        <position position="152"/>
    </location>
    <ligand>
        <name>pyridoxal 5'-phosphate</name>
        <dbReference type="ChEBI" id="CHEBI:597326"/>
    </ligand>
</feature>
<evidence type="ECO:0000256" key="8">
    <source>
        <dbReference type="ARBA" id="ARBA00023096"/>
    </source>
</evidence>
<evidence type="ECO:0000256" key="12">
    <source>
        <dbReference type="HAMAP-Rule" id="MF_00160"/>
    </source>
</evidence>
<dbReference type="EC" id="2.6.1.52" evidence="12"/>
<comment type="similarity">
    <text evidence="3 12">Belongs to the class-V pyridoxal-phosphate-dependent aminotransferase family. SerC subfamily.</text>
</comment>
<accession>A0A517T745</accession>
<dbReference type="UniPathway" id="UPA00135">
    <property type="reaction ID" value="UER00197"/>
</dbReference>
<dbReference type="PIRSF" id="PIRSF000525">
    <property type="entry name" value="SerC"/>
    <property type="match status" value="1"/>
</dbReference>
<dbReference type="InterPro" id="IPR015422">
    <property type="entry name" value="PyrdxlP-dep_Trfase_small"/>
</dbReference>
<reference evidence="15 16" key="1">
    <citation type="submission" date="2019-02" db="EMBL/GenBank/DDBJ databases">
        <title>Deep-cultivation of Planctomycetes and their phenomic and genomic characterization uncovers novel biology.</title>
        <authorList>
            <person name="Wiegand S."/>
            <person name="Jogler M."/>
            <person name="Boedeker C."/>
            <person name="Pinto D."/>
            <person name="Vollmers J."/>
            <person name="Rivas-Marin E."/>
            <person name="Kohn T."/>
            <person name="Peeters S.H."/>
            <person name="Heuer A."/>
            <person name="Rast P."/>
            <person name="Oberbeckmann S."/>
            <person name="Bunk B."/>
            <person name="Jeske O."/>
            <person name="Meyerdierks A."/>
            <person name="Storesund J.E."/>
            <person name="Kallscheuer N."/>
            <person name="Luecker S."/>
            <person name="Lage O.M."/>
            <person name="Pohl T."/>
            <person name="Merkel B.J."/>
            <person name="Hornburger P."/>
            <person name="Mueller R.-W."/>
            <person name="Bruemmer F."/>
            <person name="Labrenz M."/>
            <person name="Spormann A.M."/>
            <person name="Op den Camp H."/>
            <person name="Overmann J."/>
            <person name="Amann R."/>
            <person name="Jetten M.S.M."/>
            <person name="Mascher T."/>
            <person name="Medema M.H."/>
            <person name="Devos D.P."/>
            <person name="Kaster A.-K."/>
            <person name="Ovreas L."/>
            <person name="Rohde M."/>
            <person name="Galperin M.Y."/>
            <person name="Jogler C."/>
        </authorList>
    </citation>
    <scope>NUCLEOTIDE SEQUENCE [LARGE SCALE GENOMIC DNA]</scope>
    <source>
        <strain evidence="15 16">V22</strain>
    </source>
</reference>
<dbReference type="GO" id="GO:0004648">
    <property type="term" value="F:O-phospho-L-serine:2-oxoglutarate aminotransferase activity"/>
    <property type="evidence" value="ECO:0007669"/>
    <property type="project" value="UniProtKB-UniRule"/>
</dbReference>
<keyword evidence="6 12" id="KW-0808">Transferase</keyword>
<dbReference type="FunFam" id="3.40.640.10:FF:000010">
    <property type="entry name" value="Phosphoserine aminotransferase"/>
    <property type="match status" value="1"/>
</dbReference>
<dbReference type="UniPathway" id="UPA00244">
    <property type="reaction ID" value="UER00311"/>
</dbReference>
<evidence type="ECO:0000256" key="9">
    <source>
        <dbReference type="ARBA" id="ARBA00023299"/>
    </source>
</evidence>
<dbReference type="GO" id="GO:0006564">
    <property type="term" value="P:L-serine biosynthetic process"/>
    <property type="evidence" value="ECO:0007669"/>
    <property type="project" value="UniProtKB-UniRule"/>
</dbReference>
<evidence type="ECO:0000256" key="7">
    <source>
        <dbReference type="ARBA" id="ARBA00022898"/>
    </source>
</evidence>
<keyword evidence="4 12" id="KW-0032">Aminotransferase</keyword>
<feature type="modified residue" description="N6-(pyridoxal phosphate)lysine" evidence="12">
    <location>
        <position position="197"/>
    </location>
</feature>
<comment type="catalytic activity">
    <reaction evidence="11 12 13">
        <text>O-phospho-L-serine + 2-oxoglutarate = 3-phosphooxypyruvate + L-glutamate</text>
        <dbReference type="Rhea" id="RHEA:14329"/>
        <dbReference type="ChEBI" id="CHEBI:16810"/>
        <dbReference type="ChEBI" id="CHEBI:18110"/>
        <dbReference type="ChEBI" id="CHEBI:29985"/>
        <dbReference type="ChEBI" id="CHEBI:57524"/>
        <dbReference type="EC" id="2.6.1.52"/>
    </reaction>
</comment>
<keyword evidence="16" id="KW-1185">Reference proteome</keyword>
<keyword evidence="5 12" id="KW-0028">Amino-acid biosynthesis</keyword>
<proteinExistence type="inferred from homology"/>
<evidence type="ECO:0000256" key="13">
    <source>
        <dbReference type="RuleBase" id="RU004505"/>
    </source>
</evidence>
<dbReference type="PROSITE" id="PS00595">
    <property type="entry name" value="AA_TRANSFER_CLASS_5"/>
    <property type="match status" value="1"/>
</dbReference>
<keyword evidence="7 12" id="KW-0663">Pyridoxal phosphate</keyword>
<evidence type="ECO:0000256" key="10">
    <source>
        <dbReference type="ARBA" id="ARBA00047630"/>
    </source>
</evidence>
<evidence type="ECO:0000256" key="4">
    <source>
        <dbReference type="ARBA" id="ARBA00022576"/>
    </source>
</evidence>
<dbReference type="HAMAP" id="MF_00160">
    <property type="entry name" value="SerC_aminotrans_5"/>
    <property type="match status" value="1"/>
</dbReference>
<dbReference type="NCBIfam" id="TIGR01364">
    <property type="entry name" value="serC_1"/>
    <property type="match status" value="1"/>
</dbReference>
<evidence type="ECO:0000313" key="16">
    <source>
        <dbReference type="Proteomes" id="UP000319976"/>
    </source>
</evidence>
<dbReference type="InterPro" id="IPR020578">
    <property type="entry name" value="Aminotrans_V_PyrdxlP_BS"/>
</dbReference>
<dbReference type="GO" id="GO:0008615">
    <property type="term" value="P:pyridoxine biosynthetic process"/>
    <property type="evidence" value="ECO:0007669"/>
    <property type="project" value="UniProtKB-UniRule"/>
</dbReference>
<dbReference type="NCBIfam" id="NF003764">
    <property type="entry name" value="PRK05355.1"/>
    <property type="match status" value="1"/>
</dbReference>
<evidence type="ECO:0000256" key="11">
    <source>
        <dbReference type="ARBA" id="ARBA00049007"/>
    </source>
</evidence>
<keyword evidence="9 12" id="KW-0718">Serine biosynthesis</keyword>
<dbReference type="Pfam" id="PF00266">
    <property type="entry name" value="Aminotran_5"/>
    <property type="match status" value="1"/>
</dbReference>
<dbReference type="Proteomes" id="UP000319976">
    <property type="component" value="Chromosome"/>
</dbReference>
<feature type="binding site" evidence="12">
    <location>
        <begin position="78"/>
        <end position="79"/>
    </location>
    <ligand>
        <name>pyridoxal 5'-phosphate</name>
        <dbReference type="ChEBI" id="CHEBI:597326"/>
    </ligand>
</feature>
<evidence type="ECO:0000256" key="6">
    <source>
        <dbReference type="ARBA" id="ARBA00022679"/>
    </source>
</evidence>
<feature type="domain" description="Aminotransferase class V" evidence="14">
    <location>
        <begin position="6"/>
        <end position="349"/>
    </location>
</feature>
<dbReference type="InterPro" id="IPR015424">
    <property type="entry name" value="PyrdxlP-dep_Trfase"/>
</dbReference>
<dbReference type="EMBL" id="CP036316">
    <property type="protein sequence ID" value="QDT64192.1"/>
    <property type="molecule type" value="Genomic_DNA"/>
</dbReference>
<keyword evidence="12" id="KW-0963">Cytoplasm</keyword>
<comment type="catalytic activity">
    <reaction evidence="10 12">
        <text>4-(phosphooxy)-L-threonine + 2-oxoglutarate = (R)-3-hydroxy-2-oxo-4-phosphooxybutanoate + L-glutamate</text>
        <dbReference type="Rhea" id="RHEA:16573"/>
        <dbReference type="ChEBI" id="CHEBI:16810"/>
        <dbReference type="ChEBI" id="CHEBI:29985"/>
        <dbReference type="ChEBI" id="CHEBI:58452"/>
        <dbReference type="ChEBI" id="CHEBI:58538"/>
        <dbReference type="EC" id="2.6.1.52"/>
    </reaction>
</comment>
<dbReference type="Gene3D" id="3.90.1150.10">
    <property type="entry name" value="Aspartate Aminotransferase, domain 1"/>
    <property type="match status" value="1"/>
</dbReference>
<gene>
    <name evidence="12 15" type="primary">serC</name>
    <name evidence="15" type="ORF">V22_14230</name>
</gene>
<evidence type="ECO:0000313" key="15">
    <source>
        <dbReference type="EMBL" id="QDT64192.1"/>
    </source>
</evidence>
<protein>
    <recommendedName>
        <fullName evidence="12">Phosphoserine aminotransferase</fullName>
        <ecNumber evidence="12">2.6.1.52</ecNumber>
    </recommendedName>
    <alternativeName>
        <fullName evidence="12">Phosphohydroxythreonine aminotransferase</fullName>
        <shortName evidence="12">PSAT</shortName>
    </alternativeName>
</protein>
<sequence>MPTERIYNFSAGPATMPLPVLEEAREALINVNGTGIGIAEHSHRSKTFQAICEEAEALARELASIPDDYDVFFVQGGASLQFAQVPMSFLSKGDTADYLVTGSWSKKAVKEAKLFGNVHTACSSEDRNFCYIPKECTYSAEPVYVHFTTNNTIFGTQFAAEPECPEGSFLVADASSDIFGRPLDVTKYGMIYAGAQKNLGPSGVTLMIARKDVVERGSSDLPAMLQYRTQAEAKSLYNTPPTFGIYVVMLVFRWLKEQGGLAAIEEKNKAKAGKLYDYLDSSSLFQPTADADSRSLMNVCFVTGDADKDAEFIKFATARGLDGLKGHRSVGGMRASIYNAFPAEGVDELIGAMREFEGK</sequence>
<comment type="function">
    <text evidence="12">Catalyzes the reversible conversion of 3-phosphohydroxypyruvate to phosphoserine and of 3-hydroxy-2-oxo-4-phosphonooxybutanoate to phosphohydroxythreonine.</text>
</comment>
<dbReference type="AlphaFoldDB" id="A0A517T745"/>
<feature type="binding site" evidence="12">
    <location>
        <position position="44"/>
    </location>
    <ligand>
        <name>L-glutamate</name>
        <dbReference type="ChEBI" id="CHEBI:29985"/>
    </ligand>
</feature>
<dbReference type="FunFam" id="3.90.1150.10:FF:000006">
    <property type="entry name" value="Phosphoserine aminotransferase"/>
    <property type="match status" value="1"/>
</dbReference>
<dbReference type="InterPro" id="IPR015421">
    <property type="entry name" value="PyrdxlP-dep_Trfase_major"/>
</dbReference>
<comment type="pathway">
    <text evidence="2 12 13">Amino-acid biosynthesis; L-serine biosynthesis; L-serine from 3-phospho-D-glycerate: step 2/3.</text>
</comment>
<feature type="binding site" evidence="12">
    <location>
        <position position="104"/>
    </location>
    <ligand>
        <name>pyridoxal 5'-phosphate</name>
        <dbReference type="ChEBI" id="CHEBI:597326"/>
    </ligand>
</feature>
<evidence type="ECO:0000256" key="3">
    <source>
        <dbReference type="ARBA" id="ARBA00006904"/>
    </source>
</evidence>
<evidence type="ECO:0000259" key="14">
    <source>
        <dbReference type="Pfam" id="PF00266"/>
    </source>
</evidence>
<dbReference type="InterPro" id="IPR022278">
    <property type="entry name" value="Pser_aminoTfrase"/>
</dbReference>
<organism evidence="15 16">
    <name type="scientific">Calycomorphotria hydatis</name>
    <dbReference type="NCBI Taxonomy" id="2528027"/>
    <lineage>
        <taxon>Bacteria</taxon>
        <taxon>Pseudomonadati</taxon>
        <taxon>Planctomycetota</taxon>
        <taxon>Planctomycetia</taxon>
        <taxon>Planctomycetales</taxon>
        <taxon>Planctomycetaceae</taxon>
        <taxon>Calycomorphotria</taxon>
    </lineage>
</organism>
<comment type="pathway">
    <text evidence="1 12">Cofactor biosynthesis; pyridoxine 5'-phosphate biosynthesis; pyridoxine 5'-phosphate from D-erythrose 4-phosphate: step 3/5.</text>
</comment>
<dbReference type="SUPFAM" id="SSF53383">
    <property type="entry name" value="PLP-dependent transferases"/>
    <property type="match status" value="1"/>
</dbReference>